<dbReference type="Gene3D" id="2.40.50.100">
    <property type="match status" value="1"/>
</dbReference>
<dbReference type="PANTHER" id="PTHR42781">
    <property type="entry name" value="SPERMIDINE/PUTRESCINE IMPORT ATP-BINDING PROTEIN POTA"/>
    <property type="match status" value="1"/>
</dbReference>
<comment type="subunit">
    <text evidence="7">The complex is composed of two ATP-binding proteins (WtpC), two transmembrane proteins (WtpB) and a solute-binding protein (WtpA).</text>
</comment>
<feature type="domain" description="ABC transporter" evidence="13">
    <location>
        <begin position="51"/>
        <end position="282"/>
    </location>
</feature>
<keyword evidence="2" id="KW-0813">Transport</keyword>
<dbReference type="InterPro" id="IPR027417">
    <property type="entry name" value="P-loop_NTPase"/>
</dbReference>
<dbReference type="Gene3D" id="3.40.50.300">
    <property type="entry name" value="P-loop containing nucleotide triphosphate hydrolases"/>
    <property type="match status" value="1"/>
</dbReference>
<dbReference type="OrthoDB" id="18368at2157"/>
<evidence type="ECO:0000256" key="4">
    <source>
        <dbReference type="ARBA" id="ARBA00022741"/>
    </source>
</evidence>
<dbReference type="InterPro" id="IPR013611">
    <property type="entry name" value="Transp-assoc_OB_typ2"/>
</dbReference>
<dbReference type="PROSITE" id="PS00211">
    <property type="entry name" value="ABC_TRANSPORTER_1"/>
    <property type="match status" value="1"/>
</dbReference>
<gene>
    <name evidence="14" type="ORF">SAMN05216564_102196</name>
</gene>
<comment type="catalytic activity">
    <reaction evidence="10">
        <text>tungstate(in) + ATP + H2O = tungstate(out) + ADP + phosphate + H(+)</text>
        <dbReference type="Rhea" id="RHEA:35027"/>
        <dbReference type="ChEBI" id="CHEBI:15377"/>
        <dbReference type="ChEBI" id="CHEBI:15378"/>
        <dbReference type="ChEBI" id="CHEBI:30616"/>
        <dbReference type="ChEBI" id="CHEBI:43474"/>
        <dbReference type="ChEBI" id="CHEBI:46502"/>
        <dbReference type="ChEBI" id="CHEBI:456216"/>
        <dbReference type="EC" id="7.3.2.6"/>
    </reaction>
</comment>
<dbReference type="Proteomes" id="UP000199079">
    <property type="component" value="Unassembled WGS sequence"/>
</dbReference>
<dbReference type="Pfam" id="PF08402">
    <property type="entry name" value="TOBE_2"/>
    <property type="match status" value="1"/>
</dbReference>
<evidence type="ECO:0000313" key="15">
    <source>
        <dbReference type="Proteomes" id="UP000199079"/>
    </source>
</evidence>
<organism evidence="14 15">
    <name type="scientific">Halopenitus persicus</name>
    <dbReference type="NCBI Taxonomy" id="1048396"/>
    <lineage>
        <taxon>Archaea</taxon>
        <taxon>Methanobacteriati</taxon>
        <taxon>Methanobacteriota</taxon>
        <taxon>Stenosarchaea group</taxon>
        <taxon>Halobacteria</taxon>
        <taxon>Halobacteriales</taxon>
        <taxon>Haloferacaceae</taxon>
        <taxon>Halopenitus</taxon>
    </lineage>
</organism>
<evidence type="ECO:0000259" key="13">
    <source>
        <dbReference type="PROSITE" id="PS50893"/>
    </source>
</evidence>
<evidence type="ECO:0000256" key="6">
    <source>
        <dbReference type="ARBA" id="ARBA00038307"/>
    </source>
</evidence>
<comment type="similarity">
    <text evidence="6">Belongs to the ABC transporter superfamily. Sulfate/tungstate importer (TC 3.A.1.6) family.</text>
</comment>
<evidence type="ECO:0000256" key="12">
    <source>
        <dbReference type="SAM" id="MobiDB-lite"/>
    </source>
</evidence>
<evidence type="ECO:0000313" key="14">
    <source>
        <dbReference type="EMBL" id="SDX94040.1"/>
    </source>
</evidence>
<dbReference type="SUPFAM" id="SSF50331">
    <property type="entry name" value="MOP-like"/>
    <property type="match status" value="1"/>
</dbReference>
<dbReference type="InterPro" id="IPR003439">
    <property type="entry name" value="ABC_transporter-like_ATP-bd"/>
</dbReference>
<evidence type="ECO:0000256" key="2">
    <source>
        <dbReference type="ARBA" id="ARBA00022448"/>
    </source>
</evidence>
<feature type="compositionally biased region" description="Acidic residues" evidence="12">
    <location>
        <begin position="7"/>
        <end position="17"/>
    </location>
</feature>
<evidence type="ECO:0000256" key="3">
    <source>
        <dbReference type="ARBA" id="ARBA00022505"/>
    </source>
</evidence>
<dbReference type="PANTHER" id="PTHR42781:SF4">
    <property type="entry name" value="SPERMIDINE_PUTRESCINE IMPORT ATP-BINDING PROTEIN POTA"/>
    <property type="match status" value="1"/>
</dbReference>
<evidence type="ECO:0000256" key="10">
    <source>
        <dbReference type="ARBA" id="ARBA00047936"/>
    </source>
</evidence>
<protein>
    <recommendedName>
        <fullName evidence="9">Molybdate/tungstate import ATP-binding protein WtpC</fullName>
        <ecNumber evidence="8">7.3.2.6</ecNumber>
    </recommendedName>
</protein>
<dbReference type="EC" id="7.3.2.6" evidence="8"/>
<dbReference type="GO" id="GO:1901238">
    <property type="term" value="F:ABC-type tungstate transporter activity"/>
    <property type="evidence" value="ECO:0007669"/>
    <property type="project" value="UniProtKB-EC"/>
</dbReference>
<keyword evidence="3" id="KW-0500">Molybdenum</keyword>
<proteinExistence type="inferred from homology"/>
<dbReference type="AlphaFoldDB" id="A0A1H3FSY4"/>
<dbReference type="SUPFAM" id="SSF52540">
    <property type="entry name" value="P-loop containing nucleoside triphosphate hydrolases"/>
    <property type="match status" value="1"/>
</dbReference>
<dbReference type="GO" id="GO:0005524">
    <property type="term" value="F:ATP binding"/>
    <property type="evidence" value="ECO:0007669"/>
    <property type="project" value="UniProtKB-KW"/>
</dbReference>
<reference evidence="15" key="1">
    <citation type="submission" date="2016-10" db="EMBL/GenBank/DDBJ databases">
        <authorList>
            <person name="Varghese N."/>
            <person name="Submissions S."/>
        </authorList>
    </citation>
    <scope>NUCLEOTIDE SEQUENCE [LARGE SCALE GENOMIC DNA]</scope>
    <source>
        <strain evidence="15">DC30,IBRC 10041,KCTC 4046</strain>
    </source>
</reference>
<comment type="subcellular location">
    <subcellularLocation>
        <location evidence="1">Cell membrane</location>
        <topology evidence="1">Peripheral membrane protein</topology>
    </subcellularLocation>
</comment>
<accession>A0A1H3FSY4</accession>
<evidence type="ECO:0000256" key="11">
    <source>
        <dbReference type="ARBA" id="ARBA00057369"/>
    </source>
</evidence>
<dbReference type="InterPro" id="IPR050093">
    <property type="entry name" value="ABC_SmlMolc_Importer"/>
</dbReference>
<dbReference type="SMART" id="SM00382">
    <property type="entry name" value="AAA"/>
    <property type="match status" value="1"/>
</dbReference>
<dbReference type="InterPro" id="IPR003593">
    <property type="entry name" value="AAA+_ATPase"/>
</dbReference>
<evidence type="ECO:0000256" key="8">
    <source>
        <dbReference type="ARBA" id="ARBA00039025"/>
    </source>
</evidence>
<feature type="region of interest" description="Disordered" evidence="12">
    <location>
        <begin position="1"/>
        <end position="48"/>
    </location>
</feature>
<evidence type="ECO:0000256" key="7">
    <source>
        <dbReference type="ARBA" id="ARBA00038781"/>
    </source>
</evidence>
<dbReference type="PROSITE" id="PS50893">
    <property type="entry name" value="ABC_TRANSPORTER_2"/>
    <property type="match status" value="1"/>
</dbReference>
<dbReference type="InterPro" id="IPR017871">
    <property type="entry name" value="ABC_transporter-like_CS"/>
</dbReference>
<sequence length="438" mass="47167">MVSNSDSDAEPATDSDADSVAQPDADSVAQPDADSVAQPDAEPSADSPIALELADVTRRYGDTAAVDGVSIRVRQGEFFTLVGPSGCGKTTTLRLIGGFEAPSSGTVRFGDRDVAGVPPEDRDVGVVFQNYALFPHMTVGENVAYGLRFADPPGDVSREERVTELLDLVDLPGMTDRDPDELSGGQRQRVAIARALAPGPEVLLLDEPMSALDAKLRERLRMQVRSIQRELDITTVYVTHDQEEALAVSDRVAVMNAGQVEQVDTPRRVYRRPTTRFVAEFVGDNNVFSGTVRDVTPEADAVDRSVEASAGDRLATLAVDDTSIRVALGDRSVDDGGGSDGRRSVRVGDRLTVCVRPEDLRFLEDPDSSREGAANALRATVESAEFLGETTRVHLRRNDRSLVGRTRDPLSGVVSVRFDPTAVHVIGVDRDGTVDGRR</sequence>
<keyword evidence="4" id="KW-0547">Nucleotide-binding</keyword>
<name>A0A1H3FSY4_9EURY</name>
<keyword evidence="5 14" id="KW-0067">ATP-binding</keyword>
<dbReference type="InterPro" id="IPR008995">
    <property type="entry name" value="Mo/tungstate-bd_C_term_dom"/>
</dbReference>
<dbReference type="FunFam" id="3.40.50.300:FF:000425">
    <property type="entry name" value="Probable ABC transporter, ATP-binding subunit"/>
    <property type="match status" value="1"/>
</dbReference>
<dbReference type="GO" id="GO:0043190">
    <property type="term" value="C:ATP-binding cassette (ABC) transporter complex"/>
    <property type="evidence" value="ECO:0007669"/>
    <property type="project" value="InterPro"/>
</dbReference>
<evidence type="ECO:0000256" key="9">
    <source>
        <dbReference type="ARBA" id="ARBA00041133"/>
    </source>
</evidence>
<dbReference type="GO" id="GO:0016887">
    <property type="term" value="F:ATP hydrolysis activity"/>
    <property type="evidence" value="ECO:0007669"/>
    <property type="project" value="InterPro"/>
</dbReference>
<evidence type="ECO:0000256" key="1">
    <source>
        <dbReference type="ARBA" id="ARBA00004202"/>
    </source>
</evidence>
<dbReference type="Pfam" id="PF00005">
    <property type="entry name" value="ABC_tran"/>
    <property type="match status" value="1"/>
</dbReference>
<keyword evidence="15" id="KW-1185">Reference proteome</keyword>
<evidence type="ECO:0000256" key="5">
    <source>
        <dbReference type="ARBA" id="ARBA00022840"/>
    </source>
</evidence>
<comment type="function">
    <text evidence="11">Part of the ABC transporter complex WtpABC involved in molybdate/tungstate import. Responsible for energy coupling to the transport system.</text>
</comment>
<dbReference type="EMBL" id="FNPC01000002">
    <property type="protein sequence ID" value="SDX94040.1"/>
    <property type="molecule type" value="Genomic_DNA"/>
</dbReference>